<organism evidence="2">
    <name type="scientific">Noccaea caerulescens</name>
    <name type="common">Alpine penny-cress</name>
    <name type="synonym">Thlaspi caerulescens</name>
    <dbReference type="NCBI Taxonomy" id="107243"/>
    <lineage>
        <taxon>Eukaryota</taxon>
        <taxon>Viridiplantae</taxon>
        <taxon>Streptophyta</taxon>
        <taxon>Embryophyta</taxon>
        <taxon>Tracheophyta</taxon>
        <taxon>Spermatophyta</taxon>
        <taxon>Magnoliopsida</taxon>
        <taxon>eudicotyledons</taxon>
        <taxon>Gunneridae</taxon>
        <taxon>Pentapetalae</taxon>
        <taxon>rosids</taxon>
        <taxon>malvids</taxon>
        <taxon>Brassicales</taxon>
        <taxon>Brassicaceae</taxon>
        <taxon>Coluteocarpeae</taxon>
        <taxon>Noccaea</taxon>
    </lineage>
</organism>
<accession>A0A1J3F6I4</accession>
<gene>
    <name evidence="2" type="ORF">LC_TR2609_c17_g1_i1_g.8242</name>
</gene>
<dbReference type="SUPFAM" id="SSF56672">
    <property type="entry name" value="DNA/RNA polymerases"/>
    <property type="match status" value="1"/>
</dbReference>
<dbReference type="EMBL" id="GEVK01014720">
    <property type="protein sequence ID" value="JAU38112.1"/>
    <property type="molecule type" value="Transcribed_RNA"/>
</dbReference>
<dbReference type="InterPro" id="IPR013103">
    <property type="entry name" value="RVT_2"/>
</dbReference>
<feature type="domain" description="Reverse transcriptase Ty1/copia-type" evidence="1">
    <location>
        <begin position="1"/>
        <end position="145"/>
    </location>
</feature>
<name>A0A1J3F6I4_NOCCA</name>
<dbReference type="Pfam" id="PF07727">
    <property type="entry name" value="RVT_2"/>
    <property type="match status" value="1"/>
</dbReference>
<dbReference type="PANTHER" id="PTHR11439">
    <property type="entry name" value="GAG-POL-RELATED RETROTRANSPOSON"/>
    <property type="match status" value="1"/>
</dbReference>
<dbReference type="PANTHER" id="PTHR11439:SF524">
    <property type="entry name" value="RNA-DIRECTED DNA POLYMERASE, PROTEIN KINASE RLK-PELLE-DLSV FAMILY"/>
    <property type="match status" value="1"/>
</dbReference>
<proteinExistence type="predicted"/>
<dbReference type="InterPro" id="IPR043502">
    <property type="entry name" value="DNA/RNA_pol_sf"/>
</dbReference>
<evidence type="ECO:0000259" key="1">
    <source>
        <dbReference type="Pfam" id="PF07727"/>
    </source>
</evidence>
<evidence type="ECO:0000313" key="2">
    <source>
        <dbReference type="EMBL" id="JAU38112.1"/>
    </source>
</evidence>
<protein>
    <submittedName>
        <fullName evidence="2">Putative mitochondrial protein</fullName>
    </submittedName>
</protein>
<dbReference type="AlphaFoldDB" id="A0A1J3F6I4"/>
<sequence>MNQSPGFVDPTKPDHLCLLKKSLYGLKQAPRAWYQRFAQYATKVGFVNSKSVASLFVLHRGKEFAYLLLYVDDIILTASSNTLLRSIISSLKSEFDMSDLGNLHYFLGIVMQRLTNEMFLSQQNYAADILHRANMTNCNPCATPFDTCAKFRADVGAPVEDPMLYRSLAGAFQYLTFTRSDIAYAVQQICLYMHDPREPHFNAHKRILRYLKAMITQGLHLSRPSTTTITHTQMPIGLTVRIHVAPHQGIVSSLVTTSYLGPPKGKKLSHALVPKQNIEVLRMQSHKQHGYVTFYLSFIVPLPKPHSFTVTM</sequence>
<reference evidence="2" key="1">
    <citation type="submission" date="2016-07" db="EMBL/GenBank/DDBJ databases">
        <title>De novo transcriptome assembly of four accessions of the metal hyperaccumulator plant Noccaea caerulescens.</title>
        <authorList>
            <person name="Blande D."/>
            <person name="Halimaa P."/>
            <person name="Tervahauta A.I."/>
            <person name="Aarts M.G."/>
            <person name="Karenlampi S.O."/>
        </authorList>
    </citation>
    <scope>NUCLEOTIDE SEQUENCE</scope>
</reference>